<sequence>MKRRELLKKTALASGCIVATPTLLELLVSCQEQPTLSWKPLFLDKKQAFVVENLVDLILPASSTVGALELQIPKFIDLVLNDVLPKNEQTIFIKGAQFFHHKFEAMFNKAVLEGSKDEFLTLLSKYFKLSAEDQKNVFKLLEKDEKSIENIELYVIYKYLTCIRYYTLFGYYTSKEVGTEILNYNPVPGEYNGCVPVSEVGNSSSI</sequence>
<reference evidence="1 2" key="1">
    <citation type="journal article" date="2011" name="J. Microbiol.">
        <title>Gramella jeungdoensis sp. nov., isolated from a solar saltern in Korea.</title>
        <authorList>
            <person name="Joung Y."/>
            <person name="Kim H."/>
            <person name="Jang T."/>
            <person name="Ahn T.S."/>
            <person name="Joh K."/>
        </authorList>
    </citation>
    <scope>NUCLEOTIDE SEQUENCE [LARGE SCALE GENOMIC DNA]</scope>
    <source>
        <strain evidence="1 2">KCTC 23123</strain>
    </source>
</reference>
<evidence type="ECO:0000313" key="2">
    <source>
        <dbReference type="Proteomes" id="UP000298517"/>
    </source>
</evidence>
<dbReference type="InterPro" id="IPR027056">
    <property type="entry name" value="Gluconate_2DH_su3"/>
</dbReference>
<dbReference type="Proteomes" id="UP000298517">
    <property type="component" value="Unassembled WGS sequence"/>
</dbReference>
<proteinExistence type="predicted"/>
<protein>
    <submittedName>
        <fullName evidence="1">Gluconate 2-dehydrogenase subunit 3 family protein</fullName>
    </submittedName>
</protein>
<dbReference type="RefSeq" id="WP_134247581.1">
    <property type="nucleotide sequence ID" value="NZ_SNQI01000002.1"/>
</dbReference>
<organism evidence="1 2">
    <name type="scientific">Gramella jeungdoensis</name>
    <dbReference type="NCBI Taxonomy" id="708091"/>
    <lineage>
        <taxon>Bacteria</taxon>
        <taxon>Pseudomonadati</taxon>
        <taxon>Bacteroidota</taxon>
        <taxon>Flavobacteriia</taxon>
        <taxon>Flavobacteriales</taxon>
        <taxon>Flavobacteriaceae</taxon>
        <taxon>Christiangramia</taxon>
    </lineage>
</organism>
<dbReference type="AlphaFoldDB" id="A0A4Y8AV16"/>
<accession>A0A4Y8AV16</accession>
<keyword evidence="2" id="KW-1185">Reference proteome</keyword>
<comment type="caution">
    <text evidence="1">The sequence shown here is derived from an EMBL/GenBank/DDBJ whole genome shotgun (WGS) entry which is preliminary data.</text>
</comment>
<gene>
    <name evidence="1" type="ORF">E2488_06755</name>
</gene>
<dbReference type="OrthoDB" id="6385145at2"/>
<evidence type="ECO:0000313" key="1">
    <source>
        <dbReference type="EMBL" id="TEW75212.1"/>
    </source>
</evidence>
<name>A0A4Y8AV16_9FLAO</name>
<dbReference type="Pfam" id="PF13618">
    <property type="entry name" value="Gluconate_2-dh3"/>
    <property type="match status" value="1"/>
</dbReference>
<dbReference type="EMBL" id="SNQI01000002">
    <property type="protein sequence ID" value="TEW75212.1"/>
    <property type="molecule type" value="Genomic_DNA"/>
</dbReference>